<dbReference type="Proteomes" id="UP000187194">
    <property type="component" value="Unassembled WGS sequence"/>
</dbReference>
<gene>
    <name evidence="1" type="ORF">BW685_21850</name>
</gene>
<accession>A0A1R1J6Z6</accession>
<protein>
    <submittedName>
        <fullName evidence="1">Uncharacterized protein</fullName>
    </submittedName>
</protein>
<name>A0A1R1J6Z6_9BURK</name>
<reference evidence="1 2" key="1">
    <citation type="submission" date="2017-01" db="EMBL/GenBank/DDBJ databases">
        <title>Phylogeographic, genomic and meropenem susceptibility analysis of Burkholderia ubonensis.</title>
        <authorList>
            <person name="Price E.P."/>
            <person name="Sarovich D.S."/>
            <person name="Webb J.R."/>
            <person name="Hall C.M."/>
            <person name="Sahl J.W."/>
            <person name="Kaestli M."/>
            <person name="Mayo M."/>
            <person name="Harrington G."/>
            <person name="Baker A.L."/>
            <person name="Sidak-Loftis L.C."/>
            <person name="Lummis M."/>
            <person name="Schupp J.M."/>
            <person name="Gillece J.D."/>
            <person name="Tuanyok A."/>
            <person name="Warner J."/>
            <person name="Busch J.D."/>
            <person name="Keim P."/>
            <person name="Currie B.J."/>
            <person name="Wagner D.M."/>
        </authorList>
    </citation>
    <scope>NUCLEOTIDE SEQUENCE [LARGE SCALE GENOMIC DNA]</scope>
    <source>
        <strain evidence="1 2">A21</strain>
    </source>
</reference>
<dbReference type="EMBL" id="MTJZ01000034">
    <property type="protein sequence ID" value="OMG71073.1"/>
    <property type="molecule type" value="Genomic_DNA"/>
</dbReference>
<sequence>MRTIKLMADYQCFPLWEASPGEIGNIDPKDLPISSALREALTAWAAKFDATLNMDDPVNSGFDSDEEADEFRTEGEVLARRLQDELGAAYRVTKKM</sequence>
<organism evidence="1 2">
    <name type="scientific">Burkholderia ubonensis</name>
    <dbReference type="NCBI Taxonomy" id="101571"/>
    <lineage>
        <taxon>Bacteria</taxon>
        <taxon>Pseudomonadati</taxon>
        <taxon>Pseudomonadota</taxon>
        <taxon>Betaproteobacteria</taxon>
        <taxon>Burkholderiales</taxon>
        <taxon>Burkholderiaceae</taxon>
        <taxon>Burkholderia</taxon>
        <taxon>Burkholderia cepacia complex</taxon>
    </lineage>
</organism>
<comment type="caution">
    <text evidence="1">The sequence shown here is derived from an EMBL/GenBank/DDBJ whole genome shotgun (WGS) entry which is preliminary data.</text>
</comment>
<evidence type="ECO:0000313" key="2">
    <source>
        <dbReference type="Proteomes" id="UP000187194"/>
    </source>
</evidence>
<proteinExistence type="predicted"/>
<evidence type="ECO:0000313" key="1">
    <source>
        <dbReference type="EMBL" id="OMG71073.1"/>
    </source>
</evidence>
<dbReference type="AlphaFoldDB" id="A0A1R1J6Z6"/>